<reference evidence="8 9" key="1">
    <citation type="submission" date="2021-01" db="EMBL/GenBank/DDBJ databases">
        <title>Carboxyliciviraga sp.nov., isolated from coastal sediments.</title>
        <authorList>
            <person name="Lu D."/>
            <person name="Zhang T."/>
        </authorList>
    </citation>
    <scope>NUCLEOTIDE SEQUENCE [LARGE SCALE GENOMIC DNA]</scope>
    <source>
        <strain evidence="8 9">N1Y132</strain>
    </source>
</reference>
<dbReference type="PANTHER" id="PTHR45953">
    <property type="entry name" value="IDURONATE 2-SULFATASE"/>
    <property type="match status" value="1"/>
</dbReference>
<dbReference type="InterPro" id="IPR017850">
    <property type="entry name" value="Alkaline_phosphatase_core_sf"/>
</dbReference>
<evidence type="ECO:0000256" key="1">
    <source>
        <dbReference type="ARBA" id="ARBA00001913"/>
    </source>
</evidence>
<evidence type="ECO:0000259" key="7">
    <source>
        <dbReference type="Pfam" id="PF00884"/>
    </source>
</evidence>
<dbReference type="PANTHER" id="PTHR45953:SF1">
    <property type="entry name" value="IDURONATE 2-SULFATASE"/>
    <property type="match status" value="1"/>
</dbReference>
<evidence type="ECO:0000256" key="3">
    <source>
        <dbReference type="ARBA" id="ARBA00022723"/>
    </source>
</evidence>
<comment type="similarity">
    <text evidence="2">Belongs to the sulfatase family.</text>
</comment>
<keyword evidence="5" id="KW-0378">Hydrolase</keyword>
<dbReference type="CDD" id="cd16030">
    <property type="entry name" value="iduronate-2-sulfatase"/>
    <property type="match status" value="1"/>
</dbReference>
<dbReference type="InterPro" id="IPR000917">
    <property type="entry name" value="Sulfatase_N"/>
</dbReference>
<dbReference type="InterPro" id="IPR035874">
    <property type="entry name" value="IDS"/>
</dbReference>
<dbReference type="PROSITE" id="PS51257">
    <property type="entry name" value="PROKAR_LIPOPROTEIN"/>
    <property type="match status" value="1"/>
</dbReference>
<comment type="caution">
    <text evidence="8">The sequence shown here is derived from an EMBL/GenBank/DDBJ whole genome shotgun (WGS) entry which is preliminary data.</text>
</comment>
<keyword evidence="9" id="KW-1185">Reference proteome</keyword>
<keyword evidence="6" id="KW-0106">Calcium</keyword>
<organism evidence="8 9">
    <name type="scientific">Carboxylicivirga marina</name>
    <dbReference type="NCBI Taxonomy" id="2800988"/>
    <lineage>
        <taxon>Bacteria</taxon>
        <taxon>Pseudomonadati</taxon>
        <taxon>Bacteroidota</taxon>
        <taxon>Bacteroidia</taxon>
        <taxon>Marinilabiliales</taxon>
        <taxon>Marinilabiliaceae</taxon>
        <taxon>Carboxylicivirga</taxon>
    </lineage>
</organism>
<accession>A0ABS1HEW6</accession>
<dbReference type="Pfam" id="PF00884">
    <property type="entry name" value="Sulfatase"/>
    <property type="match status" value="1"/>
</dbReference>
<evidence type="ECO:0000313" key="8">
    <source>
        <dbReference type="EMBL" id="MBK3516151.1"/>
    </source>
</evidence>
<comment type="cofactor">
    <cofactor evidence="1">
        <name>Ca(2+)</name>
        <dbReference type="ChEBI" id="CHEBI:29108"/>
    </cofactor>
</comment>
<evidence type="ECO:0000313" key="9">
    <source>
        <dbReference type="Proteomes" id="UP000605676"/>
    </source>
</evidence>
<keyword evidence="3" id="KW-0479">Metal-binding</keyword>
<evidence type="ECO:0000256" key="2">
    <source>
        <dbReference type="ARBA" id="ARBA00008779"/>
    </source>
</evidence>
<gene>
    <name evidence="8" type="ORF">JIV24_02285</name>
</gene>
<evidence type="ECO:0000256" key="5">
    <source>
        <dbReference type="ARBA" id="ARBA00022801"/>
    </source>
</evidence>
<keyword evidence="4" id="KW-0732">Signal</keyword>
<evidence type="ECO:0000256" key="4">
    <source>
        <dbReference type="ARBA" id="ARBA00022729"/>
    </source>
</evidence>
<protein>
    <submittedName>
        <fullName evidence="8">Sulfatase</fullName>
    </submittedName>
</protein>
<dbReference type="Proteomes" id="UP000605676">
    <property type="component" value="Unassembled WGS sequence"/>
</dbReference>
<sequence>MISIQRLFIITIVAMLVFGCNRTKTKALPEHPNVLFIMIDDLNDYQGAFGGHPQAHTPNIDKLAASGVRFVNAQTNIGLCNPSRNSLFTGVYPHQSKNFGLDKKTSQKLFRNNKTMMEQFSEKGYYLMGSGKLLHSNQKNLWDEWGVQINNYGPFAYDGENQVGHPSVPQPFRSIGDIDGSYAPLSDIPRFKAEEIKGDNAGWAYSGKLDKVFNYIDETNRDLVPDELHAQWAAKRIKEVNAQGAERPFFMGIGFVRPHTPLYAPKRFFDMFPIEELQLPVIKEGDVNDTYYKDNYPVERTKDDKWYTNTSKGQMYSKMLTESYNGNEEEGLKHFLQAYLACVAFVDEQVGIVLDALNESKLAENTIVVLTSDHGWQMGQKQYLFKNSPWENSTRIPLVVKVPGLEPGSVVEQPVSLVDIYPSLVDICNLNENNKKNDHGLPLGGFSFKSLLHNTDAENWDGPKGTLTAIATDVVDYSLGAQTFAYRTQNYRYVIYPNGAEELYNLQNDPHEWNNVASDNAYSSQLMELRAEVKQIVNSNK</sequence>
<dbReference type="Gene3D" id="3.40.720.10">
    <property type="entry name" value="Alkaline Phosphatase, subunit A"/>
    <property type="match status" value="1"/>
</dbReference>
<dbReference type="EMBL" id="JAENRR010000003">
    <property type="protein sequence ID" value="MBK3516151.1"/>
    <property type="molecule type" value="Genomic_DNA"/>
</dbReference>
<feature type="domain" description="Sulfatase N-terminal" evidence="7">
    <location>
        <begin position="32"/>
        <end position="427"/>
    </location>
</feature>
<proteinExistence type="inferred from homology"/>
<dbReference type="SUPFAM" id="SSF53649">
    <property type="entry name" value="Alkaline phosphatase-like"/>
    <property type="match status" value="1"/>
</dbReference>
<dbReference type="RefSeq" id="WP_200463382.1">
    <property type="nucleotide sequence ID" value="NZ_JAENRR010000003.1"/>
</dbReference>
<evidence type="ECO:0000256" key="6">
    <source>
        <dbReference type="ARBA" id="ARBA00022837"/>
    </source>
</evidence>
<name>A0ABS1HEW6_9BACT</name>